<dbReference type="SUPFAM" id="SSF48403">
    <property type="entry name" value="Ankyrin repeat"/>
    <property type="match status" value="1"/>
</dbReference>
<accession>A0ABP0S7P6</accession>
<dbReference type="InterPro" id="IPR036770">
    <property type="entry name" value="Ankyrin_rpt-contain_sf"/>
</dbReference>
<sequence>MSTLAFVERHSSFQSGCSEDVSPTMTGRERSSSYRQRCVDDFLKQHGFKDVNDPVRDPCTAWLRRETIYPIHLAAKTGDLKVLLLGRRLLLLASGADPEVMSSSGRKAWHFAKEANKDNSHRDVLQLLSSQQISVKQMGEKRSSETTVWDRDIDHLDSLLRTAVRQVEL</sequence>
<organism evidence="2 3">
    <name type="scientific">Durusdinium trenchii</name>
    <dbReference type="NCBI Taxonomy" id="1381693"/>
    <lineage>
        <taxon>Eukaryota</taxon>
        <taxon>Sar</taxon>
        <taxon>Alveolata</taxon>
        <taxon>Dinophyceae</taxon>
        <taxon>Suessiales</taxon>
        <taxon>Symbiodiniaceae</taxon>
        <taxon>Durusdinium</taxon>
    </lineage>
</organism>
<comment type="caution">
    <text evidence="2">The sequence shown here is derived from an EMBL/GenBank/DDBJ whole genome shotgun (WGS) entry which is preliminary data.</text>
</comment>
<keyword evidence="3" id="KW-1185">Reference proteome</keyword>
<proteinExistence type="predicted"/>
<dbReference type="EMBL" id="CAXAMN010027095">
    <property type="protein sequence ID" value="CAK9108363.1"/>
    <property type="molecule type" value="Genomic_DNA"/>
</dbReference>
<evidence type="ECO:0000313" key="1">
    <source>
        <dbReference type="EMBL" id="CAK9108292.1"/>
    </source>
</evidence>
<gene>
    <name evidence="1" type="ORF">CCMP2556_LOCUS50477</name>
    <name evidence="2" type="ORF">CCMP2556_LOCUS50507</name>
</gene>
<reference evidence="2 3" key="1">
    <citation type="submission" date="2024-02" db="EMBL/GenBank/DDBJ databases">
        <authorList>
            <person name="Chen Y."/>
            <person name="Shah S."/>
            <person name="Dougan E. K."/>
            <person name="Thang M."/>
            <person name="Chan C."/>
        </authorList>
    </citation>
    <scope>NUCLEOTIDE SEQUENCE [LARGE SCALE GENOMIC DNA]</scope>
</reference>
<dbReference type="Gene3D" id="1.25.40.20">
    <property type="entry name" value="Ankyrin repeat-containing domain"/>
    <property type="match status" value="1"/>
</dbReference>
<protein>
    <submittedName>
        <fullName evidence="2">Uncharacterized protein</fullName>
    </submittedName>
</protein>
<name>A0ABP0S7P6_9DINO</name>
<dbReference type="EMBL" id="CAXAMN010027084">
    <property type="protein sequence ID" value="CAK9108292.1"/>
    <property type="molecule type" value="Genomic_DNA"/>
</dbReference>
<evidence type="ECO:0000313" key="2">
    <source>
        <dbReference type="EMBL" id="CAK9108363.1"/>
    </source>
</evidence>
<evidence type="ECO:0000313" key="3">
    <source>
        <dbReference type="Proteomes" id="UP001642484"/>
    </source>
</evidence>
<dbReference type="Proteomes" id="UP001642484">
    <property type="component" value="Unassembled WGS sequence"/>
</dbReference>